<gene>
    <name evidence="2" type="ORF">HRR80_008854</name>
</gene>
<dbReference type="GO" id="GO:0016491">
    <property type="term" value="F:oxidoreductase activity"/>
    <property type="evidence" value="ECO:0007669"/>
    <property type="project" value="InterPro"/>
</dbReference>
<reference evidence="2" key="1">
    <citation type="submission" date="2023-01" db="EMBL/GenBank/DDBJ databases">
        <title>Exophiala dermititidis isolated from Cystic Fibrosis Patient.</title>
        <authorList>
            <person name="Kurbessoian T."/>
            <person name="Crocker A."/>
            <person name="Murante D."/>
            <person name="Hogan D.A."/>
            <person name="Stajich J.E."/>
        </authorList>
    </citation>
    <scope>NUCLEOTIDE SEQUENCE</scope>
    <source>
        <strain evidence="2">Ex8</strain>
    </source>
</reference>
<dbReference type="Proteomes" id="UP001161757">
    <property type="component" value="Unassembled WGS sequence"/>
</dbReference>
<dbReference type="Pfam" id="PF03358">
    <property type="entry name" value="FMN_red"/>
    <property type="match status" value="1"/>
</dbReference>
<evidence type="ECO:0000313" key="3">
    <source>
        <dbReference type="Proteomes" id="UP001161757"/>
    </source>
</evidence>
<dbReference type="InterPro" id="IPR005025">
    <property type="entry name" value="FMN_Rdtase-like_dom"/>
</dbReference>
<organism evidence="2 3">
    <name type="scientific">Exophiala dermatitidis</name>
    <name type="common">Black yeast-like fungus</name>
    <name type="synonym">Wangiella dermatitidis</name>
    <dbReference type="NCBI Taxonomy" id="5970"/>
    <lineage>
        <taxon>Eukaryota</taxon>
        <taxon>Fungi</taxon>
        <taxon>Dikarya</taxon>
        <taxon>Ascomycota</taxon>
        <taxon>Pezizomycotina</taxon>
        <taxon>Eurotiomycetes</taxon>
        <taxon>Chaetothyriomycetidae</taxon>
        <taxon>Chaetothyriales</taxon>
        <taxon>Herpotrichiellaceae</taxon>
        <taxon>Exophiala</taxon>
    </lineage>
</organism>
<sequence length="227" mass="24940">MSSTDKTIVADGHLSKQIAVVVCSQRTPRVGLQIGTFVFDTLKQYHSSHPFPVPYELVLVDMLNHSLPMFDEPGIPSQIRSSSDYTHAHTRAWSELISSFGGFVFVTPQYNWGYPASIKNAIDYLYHEWAGKPAMVVSYGGHGGGKAAAQLKQVLQGVRMMVVPDHVELAFPNREVLVRATTGADLELNGADEGRPEGTIWVKEKQEVTKVFAELLVLLAGTAAQRC</sequence>
<dbReference type="Gene3D" id="3.40.50.360">
    <property type="match status" value="1"/>
</dbReference>
<feature type="domain" description="NADPH-dependent FMN reductase-like" evidence="1">
    <location>
        <begin position="18"/>
        <end position="167"/>
    </location>
</feature>
<evidence type="ECO:0000259" key="1">
    <source>
        <dbReference type="Pfam" id="PF03358"/>
    </source>
</evidence>
<dbReference type="SUPFAM" id="SSF52218">
    <property type="entry name" value="Flavoproteins"/>
    <property type="match status" value="1"/>
</dbReference>
<dbReference type="AlphaFoldDB" id="A0AAN6EKU8"/>
<dbReference type="EMBL" id="JAJGCB010000028">
    <property type="protein sequence ID" value="KAJ8987111.1"/>
    <property type="molecule type" value="Genomic_DNA"/>
</dbReference>
<proteinExistence type="predicted"/>
<accession>A0AAN6EKU8</accession>
<dbReference type="GO" id="GO:0005829">
    <property type="term" value="C:cytosol"/>
    <property type="evidence" value="ECO:0007669"/>
    <property type="project" value="TreeGrafter"/>
</dbReference>
<dbReference type="InterPro" id="IPR029039">
    <property type="entry name" value="Flavoprotein-like_sf"/>
</dbReference>
<evidence type="ECO:0000313" key="2">
    <source>
        <dbReference type="EMBL" id="KAJ8987111.1"/>
    </source>
</evidence>
<comment type="caution">
    <text evidence="2">The sequence shown here is derived from an EMBL/GenBank/DDBJ whole genome shotgun (WGS) entry which is preliminary data.</text>
</comment>
<dbReference type="GO" id="GO:0010181">
    <property type="term" value="F:FMN binding"/>
    <property type="evidence" value="ECO:0007669"/>
    <property type="project" value="TreeGrafter"/>
</dbReference>
<name>A0AAN6EKU8_EXODE</name>
<dbReference type="PANTHER" id="PTHR30543:SF21">
    <property type="entry name" value="NAD(P)H-DEPENDENT FMN REDUCTASE LOT6"/>
    <property type="match status" value="1"/>
</dbReference>
<protein>
    <recommendedName>
        <fullName evidence="1">NADPH-dependent FMN reductase-like domain-containing protein</fullName>
    </recommendedName>
</protein>
<dbReference type="PANTHER" id="PTHR30543">
    <property type="entry name" value="CHROMATE REDUCTASE"/>
    <property type="match status" value="1"/>
</dbReference>
<dbReference type="InterPro" id="IPR050712">
    <property type="entry name" value="NAD(P)H-dep_reductase"/>
</dbReference>